<keyword evidence="8" id="KW-0969">Cilium</keyword>
<proteinExistence type="inferred from homology"/>
<dbReference type="Pfam" id="PF00460">
    <property type="entry name" value="Flg_bb_rod"/>
    <property type="match status" value="1"/>
</dbReference>
<dbReference type="GO" id="GO:0009425">
    <property type="term" value="C:bacterial-type flagellum basal body"/>
    <property type="evidence" value="ECO:0007669"/>
    <property type="project" value="UniProtKB-SubCell"/>
</dbReference>
<feature type="domain" description="Flagellar basal-body/hook protein C-terminal" evidence="6">
    <location>
        <begin position="265"/>
        <end position="309"/>
    </location>
</feature>
<gene>
    <name evidence="8" type="primary">flgG_1</name>
    <name evidence="8" type="ORF">GALL_11190</name>
</gene>
<dbReference type="PANTHER" id="PTHR30435:SF1">
    <property type="entry name" value="FLAGELLAR HOOK PROTEIN FLGE"/>
    <property type="match status" value="1"/>
</dbReference>
<sequence length="312" mass="31961">MALIGTLTSGVSALKTFTKDLEVIGNNIANVNTTAFKSSSVAIGEDFVNTLQASLPGNSTQSNIEAAQIGTGVKLDGVNVNYNQGALTTTGSSTDLGISGSGFFLVQNPTDSTTYATRVGSFRWDDNGYLVNAQGMRIQGLTVATPTTSGAPTYSTSLGSIRRTSAGGTPPTPLDANGNPLSVQSLSVDKAGEVVEFYDNGSSAVVGKILLENFNQPGSLMDAGNGLYTNLAYAGPTQGLVGSTSLGGTSTTGDAGSNGLGTIESGTLEQSNVDLTEQFANMITAQRSFQAAARLVTVSDSVLQEIVDLKRS</sequence>
<dbReference type="InterPro" id="IPR019776">
    <property type="entry name" value="Flagellar_basal_body_rod_CS"/>
</dbReference>
<dbReference type="EMBL" id="MLJW01000002">
    <property type="protein sequence ID" value="OIR18779.1"/>
    <property type="molecule type" value="Genomic_DNA"/>
</dbReference>
<dbReference type="NCBIfam" id="TIGR03506">
    <property type="entry name" value="FlgEFG_subfam"/>
    <property type="match status" value="2"/>
</dbReference>
<dbReference type="PROSITE" id="PS00588">
    <property type="entry name" value="FLAGELLA_BB_ROD"/>
    <property type="match status" value="1"/>
</dbReference>
<reference evidence="8" key="1">
    <citation type="submission" date="2016-10" db="EMBL/GenBank/DDBJ databases">
        <title>Sequence of Gallionella enrichment culture.</title>
        <authorList>
            <person name="Poehlein A."/>
            <person name="Muehling M."/>
            <person name="Daniel R."/>
        </authorList>
    </citation>
    <scope>NUCLEOTIDE SEQUENCE</scope>
</reference>
<feature type="domain" description="Flagellar hook protein FlgE/F/G-like D1" evidence="7">
    <location>
        <begin position="98"/>
        <end position="194"/>
    </location>
</feature>
<dbReference type="InterPro" id="IPR037925">
    <property type="entry name" value="FlgE/F/G-like"/>
</dbReference>
<dbReference type="InterPro" id="IPR020013">
    <property type="entry name" value="Flagellar_FlgE/F/G"/>
</dbReference>
<dbReference type="GO" id="GO:0071978">
    <property type="term" value="P:bacterial-type flagellum-dependent swarming motility"/>
    <property type="evidence" value="ECO:0007669"/>
    <property type="project" value="TreeGrafter"/>
</dbReference>
<dbReference type="Pfam" id="PF22692">
    <property type="entry name" value="LlgE_F_G_D1"/>
    <property type="match status" value="1"/>
</dbReference>
<evidence type="ECO:0000256" key="1">
    <source>
        <dbReference type="ARBA" id="ARBA00004117"/>
    </source>
</evidence>
<dbReference type="InterPro" id="IPR053967">
    <property type="entry name" value="LlgE_F_G-like_D1"/>
</dbReference>
<feature type="region of interest" description="Disordered" evidence="4">
    <location>
        <begin position="144"/>
        <end position="176"/>
    </location>
</feature>
<evidence type="ECO:0000256" key="4">
    <source>
        <dbReference type="SAM" id="MobiDB-lite"/>
    </source>
</evidence>
<accession>A0A1J5TFA3</accession>
<comment type="subcellular location">
    <subcellularLocation>
        <location evidence="1">Bacterial flagellum basal body</location>
    </subcellularLocation>
</comment>
<dbReference type="InterPro" id="IPR001444">
    <property type="entry name" value="Flag_bb_rod_N"/>
</dbReference>
<keyword evidence="8" id="KW-0966">Cell projection</keyword>
<feature type="compositionally biased region" description="Polar residues" evidence="4">
    <location>
        <begin position="144"/>
        <end position="167"/>
    </location>
</feature>
<keyword evidence="8" id="KW-0282">Flagellum</keyword>
<evidence type="ECO:0000256" key="2">
    <source>
        <dbReference type="ARBA" id="ARBA00009677"/>
    </source>
</evidence>
<evidence type="ECO:0000313" key="8">
    <source>
        <dbReference type="EMBL" id="OIR18779.1"/>
    </source>
</evidence>
<evidence type="ECO:0000259" key="5">
    <source>
        <dbReference type="Pfam" id="PF00460"/>
    </source>
</evidence>
<evidence type="ECO:0000259" key="6">
    <source>
        <dbReference type="Pfam" id="PF06429"/>
    </source>
</evidence>
<evidence type="ECO:0000256" key="3">
    <source>
        <dbReference type="ARBA" id="ARBA00023143"/>
    </source>
</evidence>
<organism evidence="8">
    <name type="scientific">mine drainage metagenome</name>
    <dbReference type="NCBI Taxonomy" id="410659"/>
    <lineage>
        <taxon>unclassified sequences</taxon>
        <taxon>metagenomes</taxon>
        <taxon>ecological metagenomes</taxon>
    </lineage>
</organism>
<feature type="domain" description="Flagellar basal body rod protein N-terminal" evidence="5">
    <location>
        <begin position="9"/>
        <end position="37"/>
    </location>
</feature>
<dbReference type="GO" id="GO:0009424">
    <property type="term" value="C:bacterial-type flagellum hook"/>
    <property type="evidence" value="ECO:0007669"/>
    <property type="project" value="TreeGrafter"/>
</dbReference>
<dbReference type="PANTHER" id="PTHR30435">
    <property type="entry name" value="FLAGELLAR PROTEIN"/>
    <property type="match status" value="1"/>
</dbReference>
<dbReference type="Pfam" id="PF06429">
    <property type="entry name" value="Flg_bbr_C"/>
    <property type="match status" value="1"/>
</dbReference>
<protein>
    <submittedName>
        <fullName evidence="8">Flagellar basal-body rod protein FlgG</fullName>
    </submittedName>
</protein>
<comment type="caution">
    <text evidence="8">The sequence shown here is derived from an EMBL/GenBank/DDBJ whole genome shotgun (WGS) entry which is preliminary data.</text>
</comment>
<dbReference type="SUPFAM" id="SSF117143">
    <property type="entry name" value="Flagellar hook protein flgE"/>
    <property type="match status" value="1"/>
</dbReference>
<dbReference type="GO" id="GO:0005829">
    <property type="term" value="C:cytosol"/>
    <property type="evidence" value="ECO:0007669"/>
    <property type="project" value="TreeGrafter"/>
</dbReference>
<keyword evidence="3" id="KW-0975">Bacterial flagellum</keyword>
<dbReference type="AlphaFoldDB" id="A0A1J5TFA3"/>
<dbReference type="InterPro" id="IPR010930">
    <property type="entry name" value="Flg_bb/hook_C_dom"/>
</dbReference>
<evidence type="ECO:0000259" key="7">
    <source>
        <dbReference type="Pfam" id="PF22692"/>
    </source>
</evidence>
<name>A0A1J5TFA3_9ZZZZ</name>
<comment type="similarity">
    <text evidence="2">Belongs to the flagella basal body rod proteins family.</text>
</comment>